<dbReference type="KEGG" id="cle:Clole_0223"/>
<keyword evidence="1" id="KW-0472">Membrane</keyword>
<name>F2JIQ4_CELLD</name>
<evidence type="ECO:0000313" key="3">
    <source>
        <dbReference type="Proteomes" id="UP000008467"/>
    </source>
</evidence>
<keyword evidence="1" id="KW-1133">Transmembrane helix</keyword>
<reference evidence="2 3" key="1">
    <citation type="journal article" date="2011" name="J. Bacteriol.">
        <title>Complete genome sequence of the cellulose-degrading bacterium Cellulosilyticum lentocellum.</title>
        <authorList>
            <consortium name="US DOE Joint Genome Institute"/>
            <person name="Miller D.A."/>
            <person name="Suen G."/>
            <person name="Bruce D."/>
            <person name="Copeland A."/>
            <person name="Cheng J.F."/>
            <person name="Detter C."/>
            <person name="Goodwin L.A."/>
            <person name="Han C.S."/>
            <person name="Hauser L.J."/>
            <person name="Land M.L."/>
            <person name="Lapidus A."/>
            <person name="Lucas S."/>
            <person name="Meincke L."/>
            <person name="Pitluck S."/>
            <person name="Tapia R."/>
            <person name="Teshima H."/>
            <person name="Woyke T."/>
            <person name="Fox B.G."/>
            <person name="Angert E.R."/>
            <person name="Currie C.R."/>
        </authorList>
    </citation>
    <scope>NUCLEOTIDE SEQUENCE [LARGE SCALE GENOMIC DNA]</scope>
    <source>
        <strain evidence="3">ATCC 49066 / DSM 5427 / NCIMB 11756 / RHM5</strain>
    </source>
</reference>
<feature type="transmembrane region" description="Helical" evidence="1">
    <location>
        <begin position="6"/>
        <end position="23"/>
    </location>
</feature>
<dbReference type="Proteomes" id="UP000008467">
    <property type="component" value="Chromosome"/>
</dbReference>
<feature type="transmembrane region" description="Helical" evidence="1">
    <location>
        <begin position="43"/>
        <end position="67"/>
    </location>
</feature>
<accession>F2JIQ4</accession>
<keyword evidence="1" id="KW-0812">Transmembrane</keyword>
<evidence type="ECO:0000256" key="1">
    <source>
        <dbReference type="SAM" id="Phobius"/>
    </source>
</evidence>
<evidence type="ECO:0000313" key="2">
    <source>
        <dbReference type="EMBL" id="ADZ81976.1"/>
    </source>
</evidence>
<proteinExistence type="predicted"/>
<keyword evidence="3" id="KW-1185">Reference proteome</keyword>
<sequence>MVIILGIIIIMIVTQIWALTKFIKQIKSGEYADQKAYKIFRGIWLVVDSIAFLSTMLFIYTCIKSAYIVSDYTTQAYGWVPFIVFIFMVLPSNIAGGILRAIYLTKGA</sequence>
<gene>
    <name evidence="2" type="ordered locus">Clole_0223</name>
</gene>
<feature type="transmembrane region" description="Helical" evidence="1">
    <location>
        <begin position="79"/>
        <end position="103"/>
    </location>
</feature>
<dbReference type="EMBL" id="CP002582">
    <property type="protein sequence ID" value="ADZ81976.1"/>
    <property type="molecule type" value="Genomic_DNA"/>
</dbReference>
<dbReference type="AlphaFoldDB" id="F2JIQ4"/>
<organism evidence="2 3">
    <name type="scientific">Cellulosilyticum lentocellum (strain ATCC 49066 / DSM 5427 / NCIMB 11756 / RHM5)</name>
    <name type="common">Clostridium lentocellum</name>
    <dbReference type="NCBI Taxonomy" id="642492"/>
    <lineage>
        <taxon>Bacteria</taxon>
        <taxon>Bacillati</taxon>
        <taxon>Bacillota</taxon>
        <taxon>Clostridia</taxon>
        <taxon>Lachnospirales</taxon>
        <taxon>Cellulosilyticaceae</taxon>
        <taxon>Cellulosilyticum</taxon>
    </lineage>
</organism>
<dbReference type="HOGENOM" id="CLU_2192299_0_0_9"/>
<protein>
    <submittedName>
        <fullName evidence="2">Uncharacterized protein</fullName>
    </submittedName>
</protein>